<feature type="region of interest" description="Disordered" evidence="1">
    <location>
        <begin position="139"/>
        <end position="325"/>
    </location>
</feature>
<feature type="compositionally biased region" description="Basic and acidic residues" evidence="1">
    <location>
        <begin position="306"/>
        <end position="325"/>
    </location>
</feature>
<protein>
    <recommendedName>
        <fullName evidence="2">SURP motif domain-containing protein</fullName>
    </recommendedName>
</protein>
<name>A0A8X7V360_BRACI</name>
<dbReference type="EMBL" id="JAAMPC010000008">
    <property type="protein sequence ID" value="KAG2299401.1"/>
    <property type="molecule type" value="Genomic_DNA"/>
</dbReference>
<feature type="compositionally biased region" description="Basic residues" evidence="1">
    <location>
        <begin position="258"/>
        <end position="269"/>
    </location>
</feature>
<evidence type="ECO:0000313" key="4">
    <source>
        <dbReference type="Proteomes" id="UP000886595"/>
    </source>
</evidence>
<feature type="domain" description="SURP motif" evidence="2">
    <location>
        <begin position="62"/>
        <end position="106"/>
    </location>
</feature>
<dbReference type="GO" id="GO:0003723">
    <property type="term" value="F:RNA binding"/>
    <property type="evidence" value="ECO:0007669"/>
    <property type="project" value="InterPro"/>
</dbReference>
<feature type="compositionally biased region" description="Basic and acidic residues" evidence="1">
    <location>
        <begin position="240"/>
        <end position="250"/>
    </location>
</feature>
<feature type="compositionally biased region" description="Acidic residues" evidence="1">
    <location>
        <begin position="207"/>
        <end position="218"/>
    </location>
</feature>
<feature type="compositionally biased region" description="Basic and acidic residues" evidence="1">
    <location>
        <begin position="183"/>
        <end position="194"/>
    </location>
</feature>
<dbReference type="PROSITE" id="PS50128">
    <property type="entry name" value="SURP"/>
    <property type="match status" value="1"/>
</dbReference>
<dbReference type="OrthoDB" id="5836667at2759"/>
<dbReference type="Proteomes" id="UP000886595">
    <property type="component" value="Unassembled WGS sequence"/>
</dbReference>
<proteinExistence type="predicted"/>
<dbReference type="GO" id="GO:0006396">
    <property type="term" value="P:RNA processing"/>
    <property type="evidence" value="ECO:0007669"/>
    <property type="project" value="InterPro"/>
</dbReference>
<accession>A0A8X7V360</accession>
<evidence type="ECO:0000259" key="2">
    <source>
        <dbReference type="PROSITE" id="PS50128"/>
    </source>
</evidence>
<sequence>MFRKLIVFIFTLAPPQISRMLQQVQMPMVFALFPILTEAPVILLTRTSLIQTLDARRRGGVVTVTLFTFAAIRKNGKELEANLAAQDVKYGMFPFLRLASLYDAYYRKIDLKQEKMGNAVKVDKPASVSILPDDSAKRGKLKMAAQQAEPWRSLSVKPLDSRISGLGSNAANEREGSSLPSEAETKQADGDNSQRRSKRSYRSRSEIDEDDGMGEDEAYVDRSMDEVTEDSKTKKKHSNHSRDNHKHESSSDDEYPSRSRHRHKHRKPSDRHELHDSSDNEREHHNKDVDYSKDKRSHHHRSKHVKYLDSADDEPHHDHRHRFIE</sequence>
<dbReference type="InterPro" id="IPR000061">
    <property type="entry name" value="Surp"/>
</dbReference>
<keyword evidence="4" id="KW-1185">Reference proteome</keyword>
<gene>
    <name evidence="3" type="ORF">Bca52824_035873</name>
</gene>
<feature type="compositionally biased region" description="Basic and acidic residues" evidence="1">
    <location>
        <begin position="219"/>
        <end position="232"/>
    </location>
</feature>
<evidence type="ECO:0000313" key="3">
    <source>
        <dbReference type="EMBL" id="KAG2299401.1"/>
    </source>
</evidence>
<reference evidence="3 4" key="1">
    <citation type="submission" date="2020-02" db="EMBL/GenBank/DDBJ databases">
        <authorList>
            <person name="Ma Q."/>
            <person name="Huang Y."/>
            <person name="Song X."/>
            <person name="Pei D."/>
        </authorList>
    </citation>
    <scope>NUCLEOTIDE SEQUENCE [LARGE SCALE GENOMIC DNA]</scope>
    <source>
        <strain evidence="3">Sxm20200214</strain>
        <tissue evidence="3">Leaf</tissue>
    </source>
</reference>
<evidence type="ECO:0000256" key="1">
    <source>
        <dbReference type="SAM" id="MobiDB-lite"/>
    </source>
</evidence>
<feature type="compositionally biased region" description="Basic residues" evidence="1">
    <location>
        <begin position="295"/>
        <end position="305"/>
    </location>
</feature>
<feature type="compositionally biased region" description="Basic and acidic residues" evidence="1">
    <location>
        <begin position="270"/>
        <end position="294"/>
    </location>
</feature>
<organism evidence="3 4">
    <name type="scientific">Brassica carinata</name>
    <name type="common">Ethiopian mustard</name>
    <name type="synonym">Abyssinian cabbage</name>
    <dbReference type="NCBI Taxonomy" id="52824"/>
    <lineage>
        <taxon>Eukaryota</taxon>
        <taxon>Viridiplantae</taxon>
        <taxon>Streptophyta</taxon>
        <taxon>Embryophyta</taxon>
        <taxon>Tracheophyta</taxon>
        <taxon>Spermatophyta</taxon>
        <taxon>Magnoliopsida</taxon>
        <taxon>eudicotyledons</taxon>
        <taxon>Gunneridae</taxon>
        <taxon>Pentapetalae</taxon>
        <taxon>rosids</taxon>
        <taxon>malvids</taxon>
        <taxon>Brassicales</taxon>
        <taxon>Brassicaceae</taxon>
        <taxon>Brassiceae</taxon>
        <taxon>Brassica</taxon>
    </lineage>
</organism>
<comment type="caution">
    <text evidence="3">The sequence shown here is derived from an EMBL/GenBank/DDBJ whole genome shotgun (WGS) entry which is preliminary data.</text>
</comment>
<dbReference type="AlphaFoldDB" id="A0A8X7V360"/>